<dbReference type="EMBL" id="BART01003873">
    <property type="protein sequence ID" value="GAG62876.1"/>
    <property type="molecule type" value="Genomic_DNA"/>
</dbReference>
<reference evidence="1" key="1">
    <citation type="journal article" date="2014" name="Front. Microbiol.">
        <title>High frequency of phylogenetically diverse reductive dehalogenase-homologous genes in deep subseafloor sedimentary metagenomes.</title>
        <authorList>
            <person name="Kawai M."/>
            <person name="Futagami T."/>
            <person name="Toyoda A."/>
            <person name="Takaki Y."/>
            <person name="Nishi S."/>
            <person name="Hori S."/>
            <person name="Arai W."/>
            <person name="Tsubouchi T."/>
            <person name="Morono Y."/>
            <person name="Uchiyama I."/>
            <person name="Ito T."/>
            <person name="Fujiyama A."/>
            <person name="Inagaki F."/>
            <person name="Takami H."/>
        </authorList>
    </citation>
    <scope>NUCLEOTIDE SEQUENCE</scope>
    <source>
        <strain evidence="1">Expedition CK06-06</strain>
    </source>
</reference>
<name>X1ASN0_9ZZZZ</name>
<comment type="caution">
    <text evidence="1">The sequence shown here is derived from an EMBL/GenBank/DDBJ whole genome shotgun (WGS) entry which is preliminary data.</text>
</comment>
<organism evidence="1">
    <name type="scientific">marine sediment metagenome</name>
    <dbReference type="NCBI Taxonomy" id="412755"/>
    <lineage>
        <taxon>unclassified sequences</taxon>
        <taxon>metagenomes</taxon>
        <taxon>ecological metagenomes</taxon>
    </lineage>
</organism>
<evidence type="ECO:0008006" key="2">
    <source>
        <dbReference type="Google" id="ProtNLM"/>
    </source>
</evidence>
<sequence length="40" mass="4506">MAEKYTENTKLSEVLNSPEASKIIAKYKLPCLHCSMAAYE</sequence>
<dbReference type="Gene3D" id="1.10.3910.10">
    <property type="entry name" value="SP0561-like"/>
    <property type="match status" value="1"/>
</dbReference>
<protein>
    <recommendedName>
        <fullName evidence="2">DUF1858 domain-containing protein</fullName>
    </recommendedName>
</protein>
<dbReference type="AlphaFoldDB" id="X1ASN0"/>
<feature type="non-terminal residue" evidence="1">
    <location>
        <position position="40"/>
    </location>
</feature>
<dbReference type="InterPro" id="IPR038062">
    <property type="entry name" value="ScdA-like_N_sf"/>
</dbReference>
<proteinExistence type="predicted"/>
<evidence type="ECO:0000313" key="1">
    <source>
        <dbReference type="EMBL" id="GAG62876.1"/>
    </source>
</evidence>
<gene>
    <name evidence="1" type="ORF">S01H4_10239</name>
</gene>
<accession>X1ASN0</accession>